<evidence type="ECO:0000313" key="1">
    <source>
        <dbReference type="EMBL" id="JAD87558.1"/>
    </source>
</evidence>
<reference evidence="1" key="2">
    <citation type="journal article" date="2015" name="Data Brief">
        <title>Shoot transcriptome of the giant reed, Arundo donax.</title>
        <authorList>
            <person name="Barrero R.A."/>
            <person name="Guerrero F.D."/>
            <person name="Moolhuijzen P."/>
            <person name="Goolsby J.A."/>
            <person name="Tidwell J."/>
            <person name="Bellgard S.E."/>
            <person name="Bellgard M.I."/>
        </authorList>
    </citation>
    <scope>NUCLEOTIDE SEQUENCE</scope>
    <source>
        <tissue evidence="1">Shoot tissue taken approximately 20 cm above the soil surface</tissue>
    </source>
</reference>
<proteinExistence type="predicted"/>
<protein>
    <submittedName>
        <fullName evidence="1">Uncharacterized protein</fullName>
    </submittedName>
</protein>
<dbReference type="EMBL" id="GBRH01210337">
    <property type="protein sequence ID" value="JAD87558.1"/>
    <property type="molecule type" value="Transcribed_RNA"/>
</dbReference>
<accession>A0A0A9DLL4</accession>
<reference evidence="1" key="1">
    <citation type="submission" date="2014-09" db="EMBL/GenBank/DDBJ databases">
        <authorList>
            <person name="Magalhaes I.L.F."/>
            <person name="Oliveira U."/>
            <person name="Santos F.R."/>
            <person name="Vidigal T.H.D.A."/>
            <person name="Brescovit A.D."/>
            <person name="Santos A.J."/>
        </authorList>
    </citation>
    <scope>NUCLEOTIDE SEQUENCE</scope>
    <source>
        <tissue evidence="1">Shoot tissue taken approximately 20 cm above the soil surface</tissue>
    </source>
</reference>
<name>A0A0A9DLL4_ARUDO</name>
<organism evidence="1">
    <name type="scientific">Arundo donax</name>
    <name type="common">Giant reed</name>
    <name type="synonym">Donax arundinaceus</name>
    <dbReference type="NCBI Taxonomy" id="35708"/>
    <lineage>
        <taxon>Eukaryota</taxon>
        <taxon>Viridiplantae</taxon>
        <taxon>Streptophyta</taxon>
        <taxon>Embryophyta</taxon>
        <taxon>Tracheophyta</taxon>
        <taxon>Spermatophyta</taxon>
        <taxon>Magnoliopsida</taxon>
        <taxon>Liliopsida</taxon>
        <taxon>Poales</taxon>
        <taxon>Poaceae</taxon>
        <taxon>PACMAD clade</taxon>
        <taxon>Arundinoideae</taxon>
        <taxon>Arundineae</taxon>
        <taxon>Arundo</taxon>
    </lineage>
</organism>
<dbReference type="AlphaFoldDB" id="A0A0A9DLL4"/>
<sequence>MKILNMGTLLFGFSTETFQPCGD</sequence>